<dbReference type="Proteomes" id="UP000617340">
    <property type="component" value="Unassembled WGS sequence"/>
</dbReference>
<keyword evidence="1" id="KW-1133">Transmembrane helix</keyword>
<evidence type="ECO:0000256" key="1">
    <source>
        <dbReference type="SAM" id="Phobius"/>
    </source>
</evidence>
<evidence type="ECO:0000313" key="2">
    <source>
        <dbReference type="EMBL" id="KAF7403542.1"/>
    </source>
</evidence>
<gene>
    <name evidence="2" type="ORF">HZH68_006336</name>
</gene>
<keyword evidence="3" id="KW-1185">Reference proteome</keyword>
<protein>
    <submittedName>
        <fullName evidence="2">Uncharacterized protein</fullName>
    </submittedName>
</protein>
<keyword evidence="1" id="KW-0472">Membrane</keyword>
<accession>A0A834KCP4</accession>
<dbReference type="EMBL" id="JACSDZ010000005">
    <property type="protein sequence ID" value="KAF7403542.1"/>
    <property type="molecule type" value="Genomic_DNA"/>
</dbReference>
<dbReference type="AlphaFoldDB" id="A0A834KCP4"/>
<organism evidence="2 3">
    <name type="scientific">Vespula germanica</name>
    <name type="common">German yellow jacket</name>
    <name type="synonym">Paravespula germanica</name>
    <dbReference type="NCBI Taxonomy" id="30212"/>
    <lineage>
        <taxon>Eukaryota</taxon>
        <taxon>Metazoa</taxon>
        <taxon>Ecdysozoa</taxon>
        <taxon>Arthropoda</taxon>
        <taxon>Hexapoda</taxon>
        <taxon>Insecta</taxon>
        <taxon>Pterygota</taxon>
        <taxon>Neoptera</taxon>
        <taxon>Endopterygota</taxon>
        <taxon>Hymenoptera</taxon>
        <taxon>Apocrita</taxon>
        <taxon>Aculeata</taxon>
        <taxon>Vespoidea</taxon>
        <taxon>Vespidae</taxon>
        <taxon>Vespinae</taxon>
        <taxon>Vespula</taxon>
    </lineage>
</organism>
<sequence length="151" mass="17158">MVLLISVGTIDSKLKDNALDIRRRYLEDDMAQSRSRSEDCDDENNSENSYLDYKTHKFQSEDRKGCLRQLNSLIFESKTAADGRRNLMVASTLPVSPSISYEELVSFQGRDNGATNREKLFAVGLIVLLVPSLDTIASYSNIEQLRRFNRS</sequence>
<reference evidence="2" key="1">
    <citation type="journal article" date="2020" name="G3 (Bethesda)">
        <title>High-Quality Assemblies for Three Invasive Social Wasps from the &lt;i&gt;Vespula&lt;/i&gt; Genus.</title>
        <authorList>
            <person name="Harrop T.W.R."/>
            <person name="Guhlin J."/>
            <person name="McLaughlin G.M."/>
            <person name="Permina E."/>
            <person name="Stockwell P."/>
            <person name="Gilligan J."/>
            <person name="Le Lec M.F."/>
            <person name="Gruber M.A.M."/>
            <person name="Quinn O."/>
            <person name="Lovegrove M."/>
            <person name="Duncan E.J."/>
            <person name="Remnant E.J."/>
            <person name="Van Eeckhoven J."/>
            <person name="Graham B."/>
            <person name="Knapp R.A."/>
            <person name="Langford K.W."/>
            <person name="Kronenberg Z."/>
            <person name="Press M.O."/>
            <person name="Eacker S.M."/>
            <person name="Wilson-Rankin E.E."/>
            <person name="Purcell J."/>
            <person name="Lester P.J."/>
            <person name="Dearden P.K."/>
        </authorList>
    </citation>
    <scope>NUCLEOTIDE SEQUENCE</scope>
    <source>
        <strain evidence="2">Linc-1</strain>
    </source>
</reference>
<comment type="caution">
    <text evidence="2">The sequence shown here is derived from an EMBL/GenBank/DDBJ whole genome shotgun (WGS) entry which is preliminary data.</text>
</comment>
<keyword evidence="1" id="KW-0812">Transmembrane</keyword>
<feature type="transmembrane region" description="Helical" evidence="1">
    <location>
        <begin position="120"/>
        <end position="142"/>
    </location>
</feature>
<evidence type="ECO:0000313" key="3">
    <source>
        <dbReference type="Proteomes" id="UP000617340"/>
    </source>
</evidence>
<proteinExistence type="predicted"/>
<name>A0A834KCP4_VESGE</name>